<sequence length="144" mass="17097">MVWIELILTLLLVILVIGALMAEFNDMRTGMHPFVLERKIHEELHPRLHETNSVTDICDFYLSSKMDQPYLWRHCTLIAFLCAILSTLFVKIFIPAFPYITFVLLFLMIFFILFLFLSLLHFHYLGSKYLFINSCFEKIKKISR</sequence>
<evidence type="ECO:0000256" key="1">
    <source>
        <dbReference type="SAM" id="Phobius"/>
    </source>
</evidence>
<feature type="transmembrane region" description="Helical" evidence="1">
    <location>
        <begin position="102"/>
        <end position="124"/>
    </location>
</feature>
<accession>A0A6C0K6J0</accession>
<protein>
    <submittedName>
        <fullName evidence="2">Uncharacterized protein</fullName>
    </submittedName>
</protein>
<keyword evidence="1" id="KW-0472">Membrane</keyword>
<name>A0A6C0K6J0_9ZZZZ</name>
<keyword evidence="1" id="KW-0812">Transmembrane</keyword>
<feature type="transmembrane region" description="Helical" evidence="1">
    <location>
        <begin position="70"/>
        <end position="90"/>
    </location>
</feature>
<keyword evidence="1" id="KW-1133">Transmembrane helix</keyword>
<dbReference type="AlphaFoldDB" id="A0A6C0K6J0"/>
<evidence type="ECO:0000313" key="2">
    <source>
        <dbReference type="EMBL" id="QHU11714.1"/>
    </source>
</evidence>
<proteinExistence type="predicted"/>
<reference evidence="2" key="1">
    <citation type="journal article" date="2020" name="Nature">
        <title>Giant virus diversity and host interactions through global metagenomics.</title>
        <authorList>
            <person name="Schulz F."/>
            <person name="Roux S."/>
            <person name="Paez-Espino D."/>
            <person name="Jungbluth S."/>
            <person name="Walsh D.A."/>
            <person name="Denef V.J."/>
            <person name="McMahon K.D."/>
            <person name="Konstantinidis K.T."/>
            <person name="Eloe-Fadrosh E.A."/>
            <person name="Kyrpides N.C."/>
            <person name="Woyke T."/>
        </authorList>
    </citation>
    <scope>NUCLEOTIDE SEQUENCE</scope>
    <source>
        <strain evidence="2">GVMAG-S-1101169-75</strain>
    </source>
</reference>
<dbReference type="EMBL" id="MN740788">
    <property type="protein sequence ID" value="QHU11714.1"/>
    <property type="molecule type" value="Genomic_DNA"/>
</dbReference>
<organism evidence="2">
    <name type="scientific">viral metagenome</name>
    <dbReference type="NCBI Taxonomy" id="1070528"/>
    <lineage>
        <taxon>unclassified sequences</taxon>
        <taxon>metagenomes</taxon>
        <taxon>organismal metagenomes</taxon>
    </lineage>
</organism>